<dbReference type="EMBL" id="BMLW01000012">
    <property type="protein sequence ID" value="GGP14391.1"/>
    <property type="molecule type" value="Genomic_DNA"/>
</dbReference>
<evidence type="ECO:0000256" key="13">
    <source>
        <dbReference type="ARBA" id="ARBA00023316"/>
    </source>
</evidence>
<keyword evidence="10 17" id="KW-1133">Transmembrane helix</keyword>
<accession>A0ABQ2NZF4</accession>
<feature type="domain" description="Glycosyl transferase family 51" evidence="19">
    <location>
        <begin position="95"/>
        <end position="281"/>
    </location>
</feature>
<evidence type="ECO:0000256" key="16">
    <source>
        <dbReference type="SAM" id="MobiDB-lite"/>
    </source>
</evidence>
<evidence type="ECO:0000256" key="2">
    <source>
        <dbReference type="ARBA" id="ARBA00022645"/>
    </source>
</evidence>
<dbReference type="Gene3D" id="3.40.710.10">
    <property type="entry name" value="DD-peptidase/beta-lactamase superfamily"/>
    <property type="match status" value="1"/>
</dbReference>
<comment type="catalytic activity">
    <reaction evidence="14">
        <text>Preferential cleavage: (Ac)2-L-Lys-D-Ala-|-D-Ala. Also transpeptidation of peptidyl-alanyl moieties that are N-acyl substituents of D-alanine.</text>
        <dbReference type="EC" id="3.4.16.4"/>
    </reaction>
</comment>
<evidence type="ECO:0000256" key="5">
    <source>
        <dbReference type="ARBA" id="ARBA00022679"/>
    </source>
</evidence>
<dbReference type="SUPFAM" id="SSF56601">
    <property type="entry name" value="beta-lactamase/transpeptidase-like"/>
    <property type="match status" value="1"/>
</dbReference>
<evidence type="ECO:0000256" key="10">
    <source>
        <dbReference type="ARBA" id="ARBA00022989"/>
    </source>
</evidence>
<keyword evidence="12" id="KW-0511">Multifunctional enzyme</keyword>
<keyword evidence="11 17" id="KW-0472">Membrane</keyword>
<comment type="catalytic activity">
    <reaction evidence="15">
        <text>[GlcNAc-(1-&gt;4)-Mur2Ac(oyl-L-Ala-gamma-D-Glu-L-Lys-D-Ala-D-Ala)](n)-di-trans,octa-cis-undecaprenyl diphosphate + beta-D-GlcNAc-(1-&gt;4)-Mur2Ac(oyl-L-Ala-gamma-D-Glu-L-Lys-D-Ala-D-Ala)-di-trans,octa-cis-undecaprenyl diphosphate = [GlcNAc-(1-&gt;4)-Mur2Ac(oyl-L-Ala-gamma-D-Glu-L-Lys-D-Ala-D-Ala)](n+1)-di-trans,octa-cis-undecaprenyl diphosphate + di-trans,octa-cis-undecaprenyl diphosphate + H(+)</text>
        <dbReference type="Rhea" id="RHEA:23708"/>
        <dbReference type="Rhea" id="RHEA-COMP:9602"/>
        <dbReference type="Rhea" id="RHEA-COMP:9603"/>
        <dbReference type="ChEBI" id="CHEBI:15378"/>
        <dbReference type="ChEBI" id="CHEBI:58405"/>
        <dbReference type="ChEBI" id="CHEBI:60033"/>
        <dbReference type="ChEBI" id="CHEBI:78435"/>
        <dbReference type="EC" id="2.4.99.28"/>
    </reaction>
</comment>
<feature type="domain" description="Penicillin-binding protein transpeptidase" evidence="18">
    <location>
        <begin position="416"/>
        <end position="661"/>
    </location>
</feature>
<keyword evidence="2 20" id="KW-0121">Carboxypeptidase</keyword>
<dbReference type="PANTHER" id="PTHR32282">
    <property type="entry name" value="BINDING PROTEIN TRANSPEPTIDASE, PUTATIVE-RELATED"/>
    <property type="match status" value="1"/>
</dbReference>
<evidence type="ECO:0000256" key="7">
    <source>
        <dbReference type="ARBA" id="ARBA00022801"/>
    </source>
</evidence>
<evidence type="ECO:0000256" key="6">
    <source>
        <dbReference type="ARBA" id="ARBA00022692"/>
    </source>
</evidence>
<name>A0ABQ2NZF4_9BACI</name>
<dbReference type="PANTHER" id="PTHR32282:SF32">
    <property type="entry name" value="PENICILLIN-BINDING PROTEIN 2A"/>
    <property type="match status" value="1"/>
</dbReference>
<keyword evidence="5" id="KW-0808">Transferase</keyword>
<dbReference type="InterPro" id="IPR012338">
    <property type="entry name" value="Beta-lactam/transpept-like"/>
</dbReference>
<evidence type="ECO:0000259" key="18">
    <source>
        <dbReference type="Pfam" id="PF00905"/>
    </source>
</evidence>
<dbReference type="Proteomes" id="UP000641206">
    <property type="component" value="Unassembled WGS sequence"/>
</dbReference>
<reference evidence="21" key="1">
    <citation type="journal article" date="2019" name="Int. J. Syst. Evol. Microbiol.">
        <title>The Global Catalogue of Microorganisms (GCM) 10K type strain sequencing project: providing services to taxonomists for standard genome sequencing and annotation.</title>
        <authorList>
            <consortium name="The Broad Institute Genomics Platform"/>
            <consortium name="The Broad Institute Genome Sequencing Center for Infectious Disease"/>
            <person name="Wu L."/>
            <person name="Ma J."/>
        </authorList>
    </citation>
    <scope>NUCLEOTIDE SEQUENCE [LARGE SCALE GENOMIC DNA]</scope>
    <source>
        <strain evidence="21">CGMCC 1.7693</strain>
    </source>
</reference>
<evidence type="ECO:0000256" key="4">
    <source>
        <dbReference type="ARBA" id="ARBA00022676"/>
    </source>
</evidence>
<evidence type="ECO:0000313" key="20">
    <source>
        <dbReference type="EMBL" id="GGP14391.1"/>
    </source>
</evidence>
<evidence type="ECO:0000256" key="17">
    <source>
        <dbReference type="SAM" id="Phobius"/>
    </source>
</evidence>
<dbReference type="InterPro" id="IPR050396">
    <property type="entry name" value="Glycosyltr_51/Transpeptidase"/>
</dbReference>
<evidence type="ECO:0000256" key="14">
    <source>
        <dbReference type="ARBA" id="ARBA00034000"/>
    </source>
</evidence>
<evidence type="ECO:0000256" key="12">
    <source>
        <dbReference type="ARBA" id="ARBA00023268"/>
    </source>
</evidence>
<keyword evidence="8" id="KW-0133">Cell shape</keyword>
<keyword evidence="7" id="KW-0378">Hydrolase</keyword>
<dbReference type="Pfam" id="PF00912">
    <property type="entry name" value="Transgly"/>
    <property type="match status" value="1"/>
</dbReference>
<keyword evidence="9" id="KW-0573">Peptidoglycan synthesis</keyword>
<dbReference type="InterPro" id="IPR036950">
    <property type="entry name" value="PBP_transglycosylase"/>
</dbReference>
<dbReference type="RefSeq" id="WP_188736179.1">
    <property type="nucleotide sequence ID" value="NZ_BMLW01000012.1"/>
</dbReference>
<dbReference type="SUPFAM" id="SSF53955">
    <property type="entry name" value="Lysozyme-like"/>
    <property type="match status" value="1"/>
</dbReference>
<keyword evidence="6 17" id="KW-0812">Transmembrane</keyword>
<evidence type="ECO:0000259" key="19">
    <source>
        <dbReference type="Pfam" id="PF00912"/>
    </source>
</evidence>
<evidence type="ECO:0000256" key="1">
    <source>
        <dbReference type="ARBA" id="ARBA00022475"/>
    </source>
</evidence>
<keyword evidence="13" id="KW-0961">Cell wall biogenesis/degradation</keyword>
<dbReference type="Gene3D" id="1.10.3810.10">
    <property type="entry name" value="Biosynthetic peptidoglycan transglycosylase-like"/>
    <property type="match status" value="1"/>
</dbReference>
<evidence type="ECO:0000256" key="8">
    <source>
        <dbReference type="ARBA" id="ARBA00022960"/>
    </source>
</evidence>
<comment type="caution">
    <text evidence="20">The sequence shown here is derived from an EMBL/GenBank/DDBJ whole genome shotgun (WGS) entry which is preliminary data.</text>
</comment>
<feature type="region of interest" description="Disordered" evidence="16">
    <location>
        <begin position="755"/>
        <end position="780"/>
    </location>
</feature>
<protein>
    <submittedName>
        <fullName evidence="20">Carboxypeptidase</fullName>
    </submittedName>
</protein>
<dbReference type="GO" id="GO:0004180">
    <property type="term" value="F:carboxypeptidase activity"/>
    <property type="evidence" value="ECO:0007669"/>
    <property type="project" value="UniProtKB-KW"/>
</dbReference>
<dbReference type="InterPro" id="IPR001460">
    <property type="entry name" value="PCN-bd_Tpept"/>
</dbReference>
<evidence type="ECO:0000256" key="3">
    <source>
        <dbReference type="ARBA" id="ARBA00022670"/>
    </source>
</evidence>
<keyword evidence="21" id="KW-1185">Reference proteome</keyword>
<keyword evidence="3" id="KW-0645">Protease</keyword>
<proteinExistence type="predicted"/>
<dbReference type="InterPro" id="IPR001264">
    <property type="entry name" value="Glyco_trans_51"/>
</dbReference>
<evidence type="ECO:0000256" key="15">
    <source>
        <dbReference type="ARBA" id="ARBA00049902"/>
    </source>
</evidence>
<gene>
    <name evidence="20" type="ORF">GCM10011346_38160</name>
</gene>
<dbReference type="Pfam" id="PF00905">
    <property type="entry name" value="Transpeptidase"/>
    <property type="match status" value="1"/>
</dbReference>
<evidence type="ECO:0000256" key="11">
    <source>
        <dbReference type="ARBA" id="ARBA00023136"/>
    </source>
</evidence>
<keyword evidence="1" id="KW-1003">Cell membrane</keyword>
<evidence type="ECO:0000313" key="21">
    <source>
        <dbReference type="Proteomes" id="UP000641206"/>
    </source>
</evidence>
<sequence length="833" mass="93063">MKENLQRFFNTIKNWWKKGILQQASRITYDVVWNIVLFVMIIGVIGGIFVGGIGLGYFASLVHDEPLRSEASMAEDIYNYSETSSIYFANDVYLGDIRSDLYREEVKLENISPTLVDAVIATEDEYFPEHEGVVPKAILRATAQEFLNSSVQTGGSTLTQQLIKNQILTDEVSFDRKAKEILLAMRLENYFTKDEIIEAYLNIIPYGRNSSGRNIAGIQTASKGIFGVDASELTLPQAAYLAGLPQGPSSYTPFTAEGELKSEEDLQPGINRMKTVLNRMQDMDYITDEELEEAANYDIAGDFIDSVPSSTDRYPYVTYEVEKRAKEIIRGLLMEEDGVTEEDLAEDDDLRKEYAERTEKEMRDGGYQIHTTINKEMYDAMEEVAKNYSDYGYAQTYTATNSDGEEYEVTQPIQAGAIMVENNSGKILSFVGGRGFDEEHQVNFATDTKRSIGSTIKPLLDYAPAMEEGIIQPATSIADYPRSFANGTYDLKNYGGGNYGLVSARTALTNSYNIPAVDTYMKIIDKDPAAEYLEKMGITSLTEGDHVQPSLSIGAMDHGISVEENVNAFSTFGNNGKFADAYMIDKITNAEGDVLYEHKTEPVDVFSPQTTYLTVDMMRDVINNGTARYINSQLQNTNVDWAGKTGTSQDYHDAWFVATNPNVTFGTWIGYEKPASIDHPYHLTYSQRNMKLWTELINASAKVDPVLVTPEKRFERPDGIVERSYCAVSGKLPSDLCEEVGLVKTDLFDSRYVPTEKDNSLTKGSRLVPKSGDDGSSLSKGNGIMFNPDWLREEGYDNMSDFSMLYPRTETDKWLKIGIPASMSSSSSNDEDD</sequence>
<evidence type="ECO:0000256" key="9">
    <source>
        <dbReference type="ARBA" id="ARBA00022984"/>
    </source>
</evidence>
<organism evidence="20 21">
    <name type="scientific">Oceanobacillus neutriphilus</name>
    <dbReference type="NCBI Taxonomy" id="531815"/>
    <lineage>
        <taxon>Bacteria</taxon>
        <taxon>Bacillati</taxon>
        <taxon>Bacillota</taxon>
        <taxon>Bacilli</taxon>
        <taxon>Bacillales</taxon>
        <taxon>Bacillaceae</taxon>
        <taxon>Oceanobacillus</taxon>
    </lineage>
</organism>
<dbReference type="InterPro" id="IPR023346">
    <property type="entry name" value="Lysozyme-like_dom_sf"/>
</dbReference>
<feature type="transmembrane region" description="Helical" evidence="17">
    <location>
        <begin position="31"/>
        <end position="59"/>
    </location>
</feature>
<dbReference type="Gene3D" id="3.90.1310.40">
    <property type="match status" value="1"/>
</dbReference>
<keyword evidence="4" id="KW-0328">Glycosyltransferase</keyword>